<keyword evidence="4" id="KW-0963">Cytoplasm</keyword>
<dbReference type="NCBIfam" id="TIGR03544">
    <property type="entry name" value="DivI1A_domain"/>
    <property type="match status" value="1"/>
</dbReference>
<reference evidence="10 11" key="1">
    <citation type="submission" date="2024-07" db="EMBL/GenBank/DDBJ databases">
        <authorList>
            <person name="Thanompreechachai J."/>
            <person name="Duangmal K."/>
        </authorList>
    </citation>
    <scope>NUCLEOTIDE SEQUENCE [LARGE SCALE GENOMIC DNA]</scope>
    <source>
        <strain evidence="10 11">LSe6-4</strain>
    </source>
</reference>
<evidence type="ECO:0000256" key="3">
    <source>
        <dbReference type="ARBA" id="ARBA00018787"/>
    </source>
</evidence>
<evidence type="ECO:0000313" key="10">
    <source>
        <dbReference type="EMBL" id="MEZ0164091.1"/>
    </source>
</evidence>
<keyword evidence="11" id="KW-1185">Reference proteome</keyword>
<feature type="region of interest" description="Disordered" evidence="9">
    <location>
        <begin position="63"/>
        <end position="144"/>
    </location>
</feature>
<dbReference type="EMBL" id="JBGFTU010000004">
    <property type="protein sequence ID" value="MEZ0164091.1"/>
    <property type="molecule type" value="Genomic_DNA"/>
</dbReference>
<comment type="subcellular location">
    <subcellularLocation>
        <location evidence="1">Cytoplasm</location>
    </subcellularLocation>
</comment>
<dbReference type="PANTHER" id="PTHR35794:SF2">
    <property type="entry name" value="CELL DIVISION PROTEIN DIVIVA"/>
    <property type="match status" value="1"/>
</dbReference>
<dbReference type="RefSeq" id="WP_370440334.1">
    <property type="nucleotide sequence ID" value="NZ_JBGFTU010000004.1"/>
</dbReference>
<dbReference type="PANTHER" id="PTHR35794">
    <property type="entry name" value="CELL DIVISION PROTEIN DIVIVA"/>
    <property type="match status" value="1"/>
</dbReference>
<evidence type="ECO:0000256" key="9">
    <source>
        <dbReference type="SAM" id="MobiDB-lite"/>
    </source>
</evidence>
<comment type="caution">
    <text evidence="10">The sequence shown here is derived from an EMBL/GenBank/DDBJ whole genome shotgun (WGS) entry which is preliminary data.</text>
</comment>
<evidence type="ECO:0000256" key="2">
    <source>
        <dbReference type="ARBA" id="ARBA00009008"/>
    </source>
</evidence>
<protein>
    <recommendedName>
        <fullName evidence="3">Cell wall synthesis protein Wag31</fullName>
    </recommendedName>
    <alternativeName>
        <fullName evidence="8">Antigen 84</fullName>
    </alternativeName>
</protein>
<feature type="compositionally biased region" description="Low complexity" evidence="9">
    <location>
        <begin position="65"/>
        <end position="98"/>
    </location>
</feature>
<proteinExistence type="inferred from homology"/>
<gene>
    <name evidence="10" type="ORF">AB2L27_04830</name>
</gene>
<evidence type="ECO:0000313" key="11">
    <source>
        <dbReference type="Proteomes" id="UP001565927"/>
    </source>
</evidence>
<dbReference type="Pfam" id="PF05103">
    <property type="entry name" value="DivIVA"/>
    <property type="match status" value="1"/>
</dbReference>
<dbReference type="Proteomes" id="UP001565927">
    <property type="component" value="Unassembled WGS sequence"/>
</dbReference>
<evidence type="ECO:0000256" key="8">
    <source>
        <dbReference type="ARBA" id="ARBA00031737"/>
    </source>
</evidence>
<evidence type="ECO:0000256" key="5">
    <source>
        <dbReference type="ARBA" id="ARBA00022618"/>
    </source>
</evidence>
<keyword evidence="6" id="KW-0175">Coiled coil</keyword>
<dbReference type="InterPro" id="IPR007793">
    <property type="entry name" value="DivIVA_fam"/>
</dbReference>
<dbReference type="Gene3D" id="6.10.250.660">
    <property type="match status" value="1"/>
</dbReference>
<name>A0ABV4H0X6_9ACTN</name>
<sequence length="247" mass="26616">MPLTPEDVVEKRFNPTRVREGYAQDEVDDFLDEVVAELRRLNAENAELRGQLNQCQSRVAELTRSGAAGAPSETTGTTGTAGTTGTTGTSEATGSAPAPTRAPSLDKAPESEPEPAPEPVREPEPQPALVAAAAAQPAGDDAAARAAGVIALAQRLHDEYVREGESQRDALVLAAQEQAERVVADAEERRDRTLGELEGRRVALEQTITQLHGRESTYREQLEHFIASQLEDLRRVARVVPDDALPR</sequence>
<keyword evidence="7" id="KW-0131">Cell cycle</keyword>
<accession>A0ABV4H0X6</accession>
<feature type="compositionally biased region" description="Low complexity" evidence="9">
    <location>
        <begin position="127"/>
        <end position="144"/>
    </location>
</feature>
<dbReference type="InterPro" id="IPR019933">
    <property type="entry name" value="DivIVA_domain"/>
</dbReference>
<organism evidence="10 11">
    <name type="scientific">Kineococcus halophytocola</name>
    <dbReference type="NCBI Taxonomy" id="3234027"/>
    <lineage>
        <taxon>Bacteria</taxon>
        <taxon>Bacillati</taxon>
        <taxon>Actinomycetota</taxon>
        <taxon>Actinomycetes</taxon>
        <taxon>Kineosporiales</taxon>
        <taxon>Kineosporiaceae</taxon>
        <taxon>Kineococcus</taxon>
    </lineage>
</organism>
<evidence type="ECO:0000256" key="7">
    <source>
        <dbReference type="ARBA" id="ARBA00023306"/>
    </source>
</evidence>
<evidence type="ECO:0000256" key="6">
    <source>
        <dbReference type="ARBA" id="ARBA00023054"/>
    </source>
</evidence>
<evidence type="ECO:0000256" key="4">
    <source>
        <dbReference type="ARBA" id="ARBA00022490"/>
    </source>
</evidence>
<comment type="similarity">
    <text evidence="2">Belongs to the DivIVA family.</text>
</comment>
<keyword evidence="5" id="KW-0132">Cell division</keyword>
<evidence type="ECO:0000256" key="1">
    <source>
        <dbReference type="ARBA" id="ARBA00004496"/>
    </source>
</evidence>